<sequence>MAFSKPNQPSASPGSKTSSGESASDLESRRSIGRKGVDGVKVDPMTASPDQRPSRKFMNFRSPKPFFFKARDVLVKYCGFIGPGFLIAVAYIDPGNYATDVEAGAAIRYKHLFMILLSNLFAISCSPCASNWVPLRG</sequence>
<dbReference type="STRING" id="215243.A0A0D2A670"/>
<dbReference type="PANTHER" id="PTHR11706">
    <property type="entry name" value="SOLUTE CARRIER PROTEIN FAMILY 11 MEMBER"/>
    <property type="match status" value="1"/>
</dbReference>
<evidence type="ECO:0000256" key="6">
    <source>
        <dbReference type="SAM" id="Phobius"/>
    </source>
</evidence>
<dbReference type="GO" id="GO:0005384">
    <property type="term" value="F:manganese ion transmembrane transporter activity"/>
    <property type="evidence" value="ECO:0007669"/>
    <property type="project" value="TreeGrafter"/>
</dbReference>
<dbReference type="EMBL" id="KN847399">
    <property type="protein sequence ID" value="KIW35861.1"/>
    <property type="molecule type" value="Genomic_DNA"/>
</dbReference>
<name>A0A0D2A670_9EURO</name>
<keyword evidence="4 6" id="KW-0472">Membrane</keyword>
<organism evidence="7 8">
    <name type="scientific">Exophiala oligosperma</name>
    <dbReference type="NCBI Taxonomy" id="215243"/>
    <lineage>
        <taxon>Eukaryota</taxon>
        <taxon>Fungi</taxon>
        <taxon>Dikarya</taxon>
        <taxon>Ascomycota</taxon>
        <taxon>Pezizomycotina</taxon>
        <taxon>Eurotiomycetes</taxon>
        <taxon>Chaetothyriomycetidae</taxon>
        <taxon>Chaetothyriales</taxon>
        <taxon>Herpotrichiellaceae</taxon>
        <taxon>Exophiala</taxon>
    </lineage>
</organism>
<dbReference type="Proteomes" id="UP000053342">
    <property type="component" value="Unassembled WGS sequence"/>
</dbReference>
<feature type="region of interest" description="Disordered" evidence="5">
    <location>
        <begin position="1"/>
        <end position="56"/>
    </location>
</feature>
<dbReference type="GeneID" id="27363887"/>
<dbReference type="VEuPathDB" id="FungiDB:PV06_11813"/>
<evidence type="ECO:0000313" key="8">
    <source>
        <dbReference type="Proteomes" id="UP000053342"/>
    </source>
</evidence>
<feature type="transmembrane region" description="Helical" evidence="6">
    <location>
        <begin position="112"/>
        <end position="133"/>
    </location>
</feature>
<dbReference type="PANTHER" id="PTHR11706:SF101">
    <property type="entry name" value="MANGANESE TRANSPORTER SMF1"/>
    <property type="match status" value="1"/>
</dbReference>
<gene>
    <name evidence="7" type="ORF">PV06_11813</name>
</gene>
<dbReference type="GO" id="GO:0034755">
    <property type="term" value="P:iron ion transmembrane transport"/>
    <property type="evidence" value="ECO:0007669"/>
    <property type="project" value="TreeGrafter"/>
</dbReference>
<dbReference type="InterPro" id="IPR001046">
    <property type="entry name" value="NRAMP_fam"/>
</dbReference>
<comment type="subcellular location">
    <subcellularLocation>
        <location evidence="1">Membrane</location>
        <topology evidence="1">Multi-pass membrane protein</topology>
    </subcellularLocation>
</comment>
<feature type="compositionally biased region" description="Polar residues" evidence="5">
    <location>
        <begin position="1"/>
        <end position="22"/>
    </location>
</feature>
<proteinExistence type="predicted"/>
<dbReference type="AlphaFoldDB" id="A0A0D2A670"/>
<keyword evidence="8" id="KW-1185">Reference proteome</keyword>
<evidence type="ECO:0000256" key="4">
    <source>
        <dbReference type="ARBA" id="ARBA00023136"/>
    </source>
</evidence>
<dbReference type="HOGENOM" id="CLU_1865129_0_0_1"/>
<evidence type="ECO:0000256" key="5">
    <source>
        <dbReference type="SAM" id="MobiDB-lite"/>
    </source>
</evidence>
<dbReference type="OrthoDB" id="409173at2759"/>
<dbReference type="RefSeq" id="XP_016256077.1">
    <property type="nucleotide sequence ID" value="XM_016413544.1"/>
</dbReference>
<dbReference type="GO" id="GO:0005886">
    <property type="term" value="C:plasma membrane"/>
    <property type="evidence" value="ECO:0007669"/>
    <property type="project" value="TreeGrafter"/>
</dbReference>
<evidence type="ECO:0000256" key="3">
    <source>
        <dbReference type="ARBA" id="ARBA00022989"/>
    </source>
</evidence>
<protein>
    <submittedName>
        <fullName evidence="7">Manganese transporter pdt1</fullName>
    </submittedName>
</protein>
<keyword evidence="3 6" id="KW-1133">Transmembrane helix</keyword>
<dbReference type="GO" id="GO:0015086">
    <property type="term" value="F:cadmium ion transmembrane transporter activity"/>
    <property type="evidence" value="ECO:0007669"/>
    <property type="project" value="TreeGrafter"/>
</dbReference>
<dbReference type="GO" id="GO:0030026">
    <property type="term" value="P:intracellular manganese ion homeostasis"/>
    <property type="evidence" value="ECO:0007669"/>
    <property type="project" value="TreeGrafter"/>
</dbReference>
<keyword evidence="2 6" id="KW-0812">Transmembrane</keyword>
<feature type="transmembrane region" description="Helical" evidence="6">
    <location>
        <begin position="74"/>
        <end position="92"/>
    </location>
</feature>
<evidence type="ECO:0000256" key="2">
    <source>
        <dbReference type="ARBA" id="ARBA00022692"/>
    </source>
</evidence>
<reference evidence="7 8" key="1">
    <citation type="submission" date="2015-01" db="EMBL/GenBank/DDBJ databases">
        <title>The Genome Sequence of Exophiala oligosperma CBS72588.</title>
        <authorList>
            <consortium name="The Broad Institute Genomics Platform"/>
            <person name="Cuomo C."/>
            <person name="de Hoog S."/>
            <person name="Gorbushina A."/>
            <person name="Stielow B."/>
            <person name="Teixiera M."/>
            <person name="Abouelleil A."/>
            <person name="Chapman S.B."/>
            <person name="Priest M."/>
            <person name="Young S.K."/>
            <person name="Wortman J."/>
            <person name="Nusbaum C."/>
            <person name="Birren B."/>
        </authorList>
    </citation>
    <scope>NUCLEOTIDE SEQUENCE [LARGE SCALE GENOMIC DNA]</scope>
    <source>
        <strain evidence="7 8">CBS 72588</strain>
    </source>
</reference>
<evidence type="ECO:0000313" key="7">
    <source>
        <dbReference type="EMBL" id="KIW35861.1"/>
    </source>
</evidence>
<evidence type="ECO:0000256" key="1">
    <source>
        <dbReference type="ARBA" id="ARBA00004141"/>
    </source>
</evidence>
<accession>A0A0D2A670</accession>
<feature type="compositionally biased region" description="Basic and acidic residues" evidence="5">
    <location>
        <begin position="26"/>
        <end position="41"/>
    </location>
</feature>